<organism evidence="2 3">
    <name type="scientific">Chryseobacterium viscerum</name>
    <dbReference type="NCBI Taxonomy" id="1037377"/>
    <lineage>
        <taxon>Bacteria</taxon>
        <taxon>Pseudomonadati</taxon>
        <taxon>Bacteroidota</taxon>
        <taxon>Flavobacteriia</taxon>
        <taxon>Flavobacteriales</taxon>
        <taxon>Weeksellaceae</taxon>
        <taxon>Chryseobacterium group</taxon>
        <taxon>Chryseobacterium</taxon>
    </lineage>
</organism>
<keyword evidence="1" id="KW-1133">Transmembrane helix</keyword>
<gene>
    <name evidence="2" type="ORF">C1634_025600</name>
</gene>
<name>A0A316W9J5_9FLAO</name>
<evidence type="ECO:0000313" key="2">
    <source>
        <dbReference type="EMBL" id="PWN57553.1"/>
    </source>
</evidence>
<dbReference type="AlphaFoldDB" id="A0A316W9J5"/>
<keyword evidence="1" id="KW-0812">Transmembrane</keyword>
<sequence>MKDKKKVIIIVAINYIYFLLILICSNYDFGIFRSLSSIIVLLVIGVLLSLFSSIFIKKIRKPFNWIFFIINMLIILIYLYEIYFYRAIDNS</sequence>
<reference evidence="2 3" key="1">
    <citation type="submission" date="2018-04" db="EMBL/GenBank/DDBJ databases">
        <title>Chryseobacterium oncorhynchi 701B-08T from rainbow trout, and Chryseobacterium viscerum 687B-08T from diseased fish.</title>
        <authorList>
            <person name="Jeong J.-J."/>
            <person name="Lee Y.J."/>
            <person name="Pathiraja D."/>
            <person name="Park B."/>
            <person name="Choi I.-G."/>
            <person name="Kim K.D."/>
        </authorList>
    </citation>
    <scope>NUCLEOTIDE SEQUENCE [LARGE SCALE GENOMIC DNA]</scope>
    <source>
        <strain evidence="2 3">687B-08</strain>
    </source>
</reference>
<feature type="transmembrane region" description="Helical" evidence="1">
    <location>
        <begin position="35"/>
        <end position="56"/>
    </location>
</feature>
<dbReference type="EMBL" id="PPEG02000022">
    <property type="protein sequence ID" value="PWN57553.1"/>
    <property type="molecule type" value="Genomic_DNA"/>
</dbReference>
<feature type="transmembrane region" description="Helical" evidence="1">
    <location>
        <begin position="63"/>
        <end position="85"/>
    </location>
</feature>
<keyword evidence="1" id="KW-0472">Membrane</keyword>
<evidence type="ECO:0000313" key="3">
    <source>
        <dbReference type="Proteomes" id="UP000236413"/>
    </source>
</evidence>
<dbReference type="Proteomes" id="UP000236413">
    <property type="component" value="Unassembled WGS sequence"/>
</dbReference>
<accession>A0A316W9J5</accession>
<evidence type="ECO:0000256" key="1">
    <source>
        <dbReference type="SAM" id="Phobius"/>
    </source>
</evidence>
<comment type="caution">
    <text evidence="2">The sequence shown here is derived from an EMBL/GenBank/DDBJ whole genome shotgun (WGS) entry which is preliminary data.</text>
</comment>
<proteinExistence type="predicted"/>
<protein>
    <submittedName>
        <fullName evidence="2">Uncharacterized protein</fullName>
    </submittedName>
</protein>
<feature type="transmembrane region" description="Helical" evidence="1">
    <location>
        <begin position="7"/>
        <end position="29"/>
    </location>
</feature>